<dbReference type="RefSeq" id="WP_109725835.1">
    <property type="nucleotide sequence ID" value="NZ_QGDI01000003.1"/>
</dbReference>
<dbReference type="SUPFAM" id="SSF63817">
    <property type="entry name" value="Sortase"/>
    <property type="match status" value="1"/>
</dbReference>
<dbReference type="Gene3D" id="2.40.260.10">
    <property type="entry name" value="Sortase"/>
    <property type="match status" value="1"/>
</dbReference>
<dbReference type="Proteomes" id="UP000245720">
    <property type="component" value="Unassembled WGS sequence"/>
</dbReference>
<feature type="active site" description="Acyl-thioester intermediate" evidence="2">
    <location>
        <position position="210"/>
    </location>
</feature>
<dbReference type="EMBL" id="QGDI01000003">
    <property type="protein sequence ID" value="PWJ14053.1"/>
    <property type="molecule type" value="Genomic_DNA"/>
</dbReference>
<feature type="transmembrane region" description="Helical" evidence="3">
    <location>
        <begin position="247"/>
        <end position="267"/>
    </location>
</feature>
<dbReference type="InterPro" id="IPR023365">
    <property type="entry name" value="Sortase_dom-sf"/>
</dbReference>
<organism evidence="4 5">
    <name type="scientific">Ruminococcus flavefaciens</name>
    <dbReference type="NCBI Taxonomy" id="1265"/>
    <lineage>
        <taxon>Bacteria</taxon>
        <taxon>Bacillati</taxon>
        <taxon>Bacillota</taxon>
        <taxon>Clostridia</taxon>
        <taxon>Eubacteriales</taxon>
        <taxon>Oscillospiraceae</taxon>
        <taxon>Ruminococcus</taxon>
    </lineage>
</organism>
<dbReference type="AlphaFoldDB" id="A0A315Y3B3"/>
<sequence length="294" mass="33023">MKKKSSVITTMLIVVMMITGLCLTLYPSFSNWWNSRLQSRAIANYDRAVANLSNNEKEDILRRAEQYNAALAELSAPFNDYGQIDGYDDILDITGTGIMGYITIPKIDVYLPIYHGTSPEVLNIAVGHLQGSSLPIGGEGSHAVISAHRGLPSARLFTDIDQLIEDDTFTITILDEVLTYEIDQIVTVLPYERDELNIVPDEDYITLMTCTPYGINSHRLLVRAHRIDTVYPHNVKVPSDAVMVDDMNVYAVIISAVLILLLIYWIISGNVGRHRRFTDESVYKIPLRDESKSK</sequence>
<evidence type="ECO:0000256" key="2">
    <source>
        <dbReference type="PIRSR" id="PIRSR605754-1"/>
    </source>
</evidence>
<comment type="caution">
    <text evidence="4">The sequence shown here is derived from an EMBL/GenBank/DDBJ whole genome shotgun (WGS) entry which is preliminary data.</text>
</comment>
<evidence type="ECO:0000313" key="4">
    <source>
        <dbReference type="EMBL" id="PWJ14053.1"/>
    </source>
</evidence>
<keyword evidence="1" id="KW-0378">Hydrolase</keyword>
<evidence type="ECO:0000313" key="5">
    <source>
        <dbReference type="Proteomes" id="UP000245720"/>
    </source>
</evidence>
<evidence type="ECO:0000256" key="3">
    <source>
        <dbReference type="SAM" id="Phobius"/>
    </source>
</evidence>
<dbReference type="InterPro" id="IPR005754">
    <property type="entry name" value="Sortase"/>
</dbReference>
<feature type="transmembrane region" description="Helical" evidence="3">
    <location>
        <begin position="7"/>
        <end position="29"/>
    </location>
</feature>
<dbReference type="OrthoDB" id="1648028at2"/>
<gene>
    <name evidence="4" type="ORF">IE37_00985</name>
</gene>
<dbReference type="GO" id="GO:0016787">
    <property type="term" value="F:hydrolase activity"/>
    <property type="evidence" value="ECO:0007669"/>
    <property type="project" value="UniProtKB-KW"/>
</dbReference>
<dbReference type="NCBIfam" id="TIGR01076">
    <property type="entry name" value="sortase_fam"/>
    <property type="match status" value="1"/>
</dbReference>
<dbReference type="NCBIfam" id="NF033745">
    <property type="entry name" value="class_C_sortase"/>
    <property type="match status" value="1"/>
</dbReference>
<keyword evidence="3" id="KW-1133">Transmembrane helix</keyword>
<reference evidence="4 5" key="1">
    <citation type="submission" date="2018-05" db="EMBL/GenBank/DDBJ databases">
        <title>The Hungate 1000. A catalogue of reference genomes from the rumen microbiome.</title>
        <authorList>
            <person name="Kelly W."/>
        </authorList>
    </citation>
    <scope>NUCLEOTIDE SEQUENCE [LARGE SCALE GENOMIC DNA]</scope>
    <source>
        <strain evidence="4 5">SAb67</strain>
    </source>
</reference>
<dbReference type="Pfam" id="PF04203">
    <property type="entry name" value="Sortase"/>
    <property type="match status" value="1"/>
</dbReference>
<keyword evidence="3" id="KW-0812">Transmembrane</keyword>
<protein>
    <submittedName>
        <fullName evidence="4">Sortase A</fullName>
    </submittedName>
</protein>
<accession>A0A315Y3B3</accession>
<dbReference type="CDD" id="cd05827">
    <property type="entry name" value="Sortase_C"/>
    <property type="match status" value="1"/>
</dbReference>
<evidence type="ECO:0000256" key="1">
    <source>
        <dbReference type="ARBA" id="ARBA00022801"/>
    </source>
</evidence>
<feature type="active site" description="Proton donor/acceptor" evidence="2">
    <location>
        <position position="148"/>
    </location>
</feature>
<keyword evidence="3" id="KW-0472">Membrane</keyword>
<proteinExistence type="predicted"/>
<dbReference type="InterPro" id="IPR042002">
    <property type="entry name" value="Sortase_C"/>
</dbReference>
<name>A0A315Y3B3_RUMFL</name>